<reference evidence="3" key="3">
    <citation type="submission" date="2015-04" db="UniProtKB">
        <authorList>
            <consortium name="EnsemblPlants"/>
        </authorList>
    </citation>
    <scope>IDENTIFICATION</scope>
    <source>
        <strain evidence="3">cv. Jemalong A17</strain>
    </source>
</reference>
<organism evidence="2 4">
    <name type="scientific">Medicago truncatula</name>
    <name type="common">Barrel medic</name>
    <name type="synonym">Medicago tribuloides</name>
    <dbReference type="NCBI Taxonomy" id="3880"/>
    <lineage>
        <taxon>Eukaryota</taxon>
        <taxon>Viridiplantae</taxon>
        <taxon>Streptophyta</taxon>
        <taxon>Embryophyta</taxon>
        <taxon>Tracheophyta</taxon>
        <taxon>Spermatophyta</taxon>
        <taxon>Magnoliopsida</taxon>
        <taxon>eudicotyledons</taxon>
        <taxon>Gunneridae</taxon>
        <taxon>Pentapetalae</taxon>
        <taxon>rosids</taxon>
        <taxon>fabids</taxon>
        <taxon>Fabales</taxon>
        <taxon>Fabaceae</taxon>
        <taxon>Papilionoideae</taxon>
        <taxon>50 kb inversion clade</taxon>
        <taxon>NPAAA clade</taxon>
        <taxon>Hologalegina</taxon>
        <taxon>IRL clade</taxon>
        <taxon>Trifolieae</taxon>
        <taxon>Medicago</taxon>
    </lineage>
</organism>
<reference evidence="2 4" key="2">
    <citation type="journal article" date="2014" name="BMC Genomics">
        <title>An improved genome release (version Mt4.0) for the model legume Medicago truncatula.</title>
        <authorList>
            <person name="Tang H."/>
            <person name="Krishnakumar V."/>
            <person name="Bidwell S."/>
            <person name="Rosen B."/>
            <person name="Chan A."/>
            <person name="Zhou S."/>
            <person name="Gentzbittel L."/>
            <person name="Childs K.L."/>
            <person name="Yandell M."/>
            <person name="Gundlach H."/>
            <person name="Mayer K.F."/>
            <person name="Schwartz D.C."/>
            <person name="Town C.D."/>
        </authorList>
    </citation>
    <scope>GENOME REANNOTATION</scope>
    <source>
        <strain evidence="2">A17</strain>
        <strain evidence="3 4">cv. Jemalong A17</strain>
    </source>
</reference>
<dbReference type="PANTHER" id="PTHR47357:SF1">
    <property type="entry name" value="SPINDLE POLE BODY COMPONENT 110"/>
    <property type="match status" value="1"/>
</dbReference>
<keyword evidence="4" id="KW-1185">Reference proteome</keyword>
<proteinExistence type="predicted"/>
<feature type="coiled-coil region" evidence="1">
    <location>
        <begin position="234"/>
        <end position="268"/>
    </location>
</feature>
<reference evidence="2 4" key="1">
    <citation type="journal article" date="2011" name="Nature">
        <title>The Medicago genome provides insight into the evolution of rhizobial symbioses.</title>
        <authorList>
            <person name="Young N.D."/>
            <person name="Debelle F."/>
            <person name="Oldroyd G.E."/>
            <person name="Geurts R."/>
            <person name="Cannon S.B."/>
            <person name="Udvardi M.K."/>
            <person name="Benedito V.A."/>
            <person name="Mayer K.F."/>
            <person name="Gouzy J."/>
            <person name="Schoof H."/>
            <person name="Van de Peer Y."/>
            <person name="Proost S."/>
            <person name="Cook D.R."/>
            <person name="Meyers B.C."/>
            <person name="Spannagl M."/>
            <person name="Cheung F."/>
            <person name="De Mita S."/>
            <person name="Krishnakumar V."/>
            <person name="Gundlach H."/>
            <person name="Zhou S."/>
            <person name="Mudge J."/>
            <person name="Bharti A.K."/>
            <person name="Murray J.D."/>
            <person name="Naoumkina M.A."/>
            <person name="Rosen B."/>
            <person name="Silverstein K.A."/>
            <person name="Tang H."/>
            <person name="Rombauts S."/>
            <person name="Zhao P.X."/>
            <person name="Zhou P."/>
            <person name="Barbe V."/>
            <person name="Bardou P."/>
            <person name="Bechner M."/>
            <person name="Bellec A."/>
            <person name="Berger A."/>
            <person name="Berges H."/>
            <person name="Bidwell S."/>
            <person name="Bisseling T."/>
            <person name="Choisne N."/>
            <person name="Couloux A."/>
            <person name="Denny R."/>
            <person name="Deshpande S."/>
            <person name="Dai X."/>
            <person name="Doyle J.J."/>
            <person name="Dudez A.M."/>
            <person name="Farmer A.D."/>
            <person name="Fouteau S."/>
            <person name="Franken C."/>
            <person name="Gibelin C."/>
            <person name="Gish J."/>
            <person name="Goldstein S."/>
            <person name="Gonzalez A.J."/>
            <person name="Green P.J."/>
            <person name="Hallab A."/>
            <person name="Hartog M."/>
            <person name="Hua A."/>
            <person name="Humphray S.J."/>
            <person name="Jeong D.H."/>
            <person name="Jing Y."/>
            <person name="Jocker A."/>
            <person name="Kenton S.M."/>
            <person name="Kim D.J."/>
            <person name="Klee K."/>
            <person name="Lai H."/>
            <person name="Lang C."/>
            <person name="Lin S."/>
            <person name="Macmil S.L."/>
            <person name="Magdelenat G."/>
            <person name="Matthews L."/>
            <person name="McCorrison J."/>
            <person name="Monaghan E.L."/>
            <person name="Mun J.H."/>
            <person name="Najar F.Z."/>
            <person name="Nicholson C."/>
            <person name="Noirot C."/>
            <person name="O'Bleness M."/>
            <person name="Paule C.R."/>
            <person name="Poulain J."/>
            <person name="Prion F."/>
            <person name="Qin B."/>
            <person name="Qu C."/>
            <person name="Retzel E.F."/>
            <person name="Riddle C."/>
            <person name="Sallet E."/>
            <person name="Samain S."/>
            <person name="Samson N."/>
            <person name="Sanders I."/>
            <person name="Saurat O."/>
            <person name="Scarpelli C."/>
            <person name="Schiex T."/>
            <person name="Segurens B."/>
            <person name="Severin A.J."/>
            <person name="Sherrier D.J."/>
            <person name="Shi R."/>
            <person name="Sims S."/>
            <person name="Singer S.R."/>
            <person name="Sinharoy S."/>
            <person name="Sterck L."/>
            <person name="Viollet A."/>
            <person name="Wang B.B."/>
            <person name="Wang K."/>
            <person name="Wang M."/>
            <person name="Wang X."/>
            <person name="Warfsmann J."/>
            <person name="Weissenbach J."/>
            <person name="White D.D."/>
            <person name="White J.D."/>
            <person name="Wiley G.B."/>
            <person name="Wincker P."/>
            <person name="Xing Y."/>
            <person name="Yang L."/>
            <person name="Yao Z."/>
            <person name="Ying F."/>
            <person name="Zhai J."/>
            <person name="Zhou L."/>
            <person name="Zuber A."/>
            <person name="Denarie J."/>
            <person name="Dixon R.A."/>
            <person name="May G.D."/>
            <person name="Schwartz D.C."/>
            <person name="Rogers J."/>
            <person name="Quetier F."/>
            <person name="Town C.D."/>
            <person name="Roe B.A."/>
        </authorList>
    </citation>
    <scope>NUCLEOTIDE SEQUENCE [LARGE SCALE GENOMIC DNA]</scope>
    <source>
        <strain evidence="2">A17</strain>
        <strain evidence="3 4">cv. Jemalong A17</strain>
    </source>
</reference>
<evidence type="ECO:0000313" key="2">
    <source>
        <dbReference type="EMBL" id="KEH21195.1"/>
    </source>
</evidence>
<dbReference type="EnsemblPlants" id="KEH21195">
    <property type="protein sequence ID" value="KEH21195"/>
    <property type="gene ID" value="MTR_8g099280"/>
</dbReference>
<protein>
    <submittedName>
        <fullName evidence="2">Myosin heavy chain-like protein, putative</fullName>
    </submittedName>
</protein>
<dbReference type="PANTHER" id="PTHR47357">
    <property type="entry name" value="COP1-INTERACTIVE PROTEIN 1"/>
    <property type="match status" value="1"/>
</dbReference>
<keyword evidence="1" id="KW-0175">Coiled coil</keyword>
<name>A0A072U5S1_MEDTR</name>
<sequence>MVNIHIDPDKEKQLQGEIGDKVKRIWKLIKDDKLGEDGTRAELAELIKQCICYHDHLEGAKTEIYDKVAMIFKLIKYDKLDEDGIRAELLKREPFAKLVEDFHKQLTCYLHDYLEGHNLGPRNQVSELEMESKEREKELSVINLIMKKLEDTEKYDKEKQLQGAKAASEDEKQINDHRNEISKLAQENLLMGEKLDHLERILATKKSEFSAFQKAKEEMELYYEKIRKEHAKTLAVVDNEKNELANKNMDLQRTLAERADAYQNLNKEYEQVNSLFNEFFVKLEVAERKMEIMAEEFLQGIGSKDQMVADLEHQVEDLKKDLDKKGNNITFLLENVENLGEKLRLSNQNIRDKEQLLSEKGESFRKAEEKFQHDQRALQIRISTAEATMAADNEAFHETITSTKEWFNSVISGIDTVSLNFFDIHKNIENRISHELQVTKEYINKMNKEKRQLQTDKKPFVGGAAGQRQERGKSEKMNVTTIVVELKKRVEELEKLMEEKEEGMLNLGEEKREAIRQLCLRIDYHRERNDYLKEFISKTRRGQRAV</sequence>
<accession>A0A072U5S1</accession>
<dbReference type="Proteomes" id="UP000002051">
    <property type="component" value="Chromosome 8"/>
</dbReference>
<dbReference type="AlphaFoldDB" id="A0A072U5S1"/>
<feature type="coiled-coil region" evidence="1">
    <location>
        <begin position="436"/>
        <end position="517"/>
    </location>
</feature>
<dbReference type="GO" id="GO:0005856">
    <property type="term" value="C:cytoskeleton"/>
    <property type="evidence" value="ECO:0000318"/>
    <property type="project" value="GO_Central"/>
</dbReference>
<dbReference type="STRING" id="3880.A0A072U5S1"/>
<gene>
    <name evidence="2" type="ordered locus">MTR_8g099280</name>
</gene>
<dbReference type="EMBL" id="CM001224">
    <property type="protein sequence ID" value="KEH21195.1"/>
    <property type="molecule type" value="Genomic_DNA"/>
</dbReference>
<dbReference type="GO" id="GO:0005200">
    <property type="term" value="F:structural constituent of cytoskeleton"/>
    <property type="evidence" value="ECO:0000318"/>
    <property type="project" value="GO_Central"/>
</dbReference>
<dbReference type="HOGENOM" id="CLU_499117_0_0_1"/>
<evidence type="ECO:0000256" key="1">
    <source>
        <dbReference type="SAM" id="Coils"/>
    </source>
</evidence>
<feature type="coiled-coil region" evidence="1">
    <location>
        <begin position="301"/>
        <end position="356"/>
    </location>
</feature>
<evidence type="ECO:0000313" key="3">
    <source>
        <dbReference type="EnsemblPlants" id="KEH21195"/>
    </source>
</evidence>
<evidence type="ECO:0000313" key="4">
    <source>
        <dbReference type="Proteomes" id="UP000002051"/>
    </source>
</evidence>